<dbReference type="Proteomes" id="UP000644507">
    <property type="component" value="Unassembled WGS sequence"/>
</dbReference>
<gene>
    <name evidence="4" type="ORF">GCM10007100_10320</name>
</gene>
<dbReference type="Gene3D" id="2.60.120.200">
    <property type="match status" value="1"/>
</dbReference>
<name>A0A918TH81_9BACT</name>
<feature type="chain" id="PRO_5037112959" evidence="2">
    <location>
        <begin position="23"/>
        <end position="296"/>
    </location>
</feature>
<keyword evidence="5" id="KW-1185">Reference proteome</keyword>
<evidence type="ECO:0000259" key="3">
    <source>
        <dbReference type="PROSITE" id="PS51762"/>
    </source>
</evidence>
<dbReference type="RefSeq" id="WP_189567970.1">
    <property type="nucleotide sequence ID" value="NZ_BMXI01000003.1"/>
</dbReference>
<dbReference type="PANTHER" id="PTHR10963:SF55">
    <property type="entry name" value="GLYCOSIDE HYDROLASE FAMILY 16 PROTEIN"/>
    <property type="match status" value="1"/>
</dbReference>
<dbReference type="InterPro" id="IPR050546">
    <property type="entry name" value="Glycosyl_Hydrlase_16"/>
</dbReference>
<proteinExistence type="inferred from homology"/>
<dbReference type="InterPro" id="IPR013320">
    <property type="entry name" value="ConA-like_dom_sf"/>
</dbReference>
<keyword evidence="2" id="KW-0732">Signal</keyword>
<dbReference type="InterPro" id="IPR048238">
    <property type="entry name" value="K-carrageenase"/>
</dbReference>
<protein>
    <submittedName>
        <fullName evidence="4">Kappa-carrageenase [precursor]</fullName>
    </submittedName>
</protein>
<dbReference type="SUPFAM" id="SSF49899">
    <property type="entry name" value="Concanavalin A-like lectins/glucanases"/>
    <property type="match status" value="1"/>
</dbReference>
<comment type="similarity">
    <text evidence="1">Belongs to the glycosyl hydrolase 16 family.</text>
</comment>
<reference evidence="4" key="2">
    <citation type="submission" date="2020-09" db="EMBL/GenBank/DDBJ databases">
        <authorList>
            <person name="Sun Q."/>
            <person name="Kim S."/>
        </authorList>
    </citation>
    <scope>NUCLEOTIDE SEQUENCE</scope>
    <source>
        <strain evidence="4">KCTC 12988</strain>
    </source>
</reference>
<feature type="signal peptide" evidence="2">
    <location>
        <begin position="1"/>
        <end position="22"/>
    </location>
</feature>
<comment type="caution">
    <text evidence="4">The sequence shown here is derived from an EMBL/GenBank/DDBJ whole genome shotgun (WGS) entry which is preliminary data.</text>
</comment>
<sequence>MRLLPLLTSLSYLLLSLVPATAQKVVPHGVPGNWQLVNAFSDEFNGPKIDTQKWETHTRPWGERSWDPDNLVQKNGKLFITARYEPHTLGGTEYFYKLGILQSHKKTTYGYFEARIKGCSRFPGLCPAFWLYSNGRERNPDYPRVTYSEVDIVEMLQGLYHPELHKFTGPNFIDCNLHTRILDENGKEIWQRPNSLPELCRNHYIAPWDPRDDFHIYGAEISPEKIVWYIDGKKVAESENRYWHLPMTLALTMELRPPFIDWAGEATRVPVPEATTPDGFPTTMTIDYVRSWVRKP</sequence>
<dbReference type="EMBL" id="BMXI01000003">
    <property type="protein sequence ID" value="GHC46618.1"/>
    <property type="molecule type" value="Genomic_DNA"/>
</dbReference>
<evidence type="ECO:0000256" key="2">
    <source>
        <dbReference type="SAM" id="SignalP"/>
    </source>
</evidence>
<evidence type="ECO:0000313" key="5">
    <source>
        <dbReference type="Proteomes" id="UP000644507"/>
    </source>
</evidence>
<dbReference type="InterPro" id="IPR000757">
    <property type="entry name" value="Beta-glucanase-like"/>
</dbReference>
<reference evidence="4" key="1">
    <citation type="journal article" date="2014" name="Int. J. Syst. Evol. Microbiol.">
        <title>Complete genome sequence of Corynebacterium casei LMG S-19264T (=DSM 44701T), isolated from a smear-ripened cheese.</title>
        <authorList>
            <consortium name="US DOE Joint Genome Institute (JGI-PGF)"/>
            <person name="Walter F."/>
            <person name="Albersmeier A."/>
            <person name="Kalinowski J."/>
            <person name="Ruckert C."/>
        </authorList>
    </citation>
    <scope>NUCLEOTIDE SEQUENCE</scope>
    <source>
        <strain evidence="4">KCTC 12988</strain>
    </source>
</reference>
<evidence type="ECO:0000256" key="1">
    <source>
        <dbReference type="ARBA" id="ARBA00006865"/>
    </source>
</evidence>
<dbReference type="NCBIfam" id="NF041449">
    <property type="entry name" value="K_carrageenase"/>
    <property type="match status" value="1"/>
</dbReference>
<dbReference type="AlphaFoldDB" id="A0A918TH81"/>
<dbReference type="PANTHER" id="PTHR10963">
    <property type="entry name" value="GLYCOSYL HYDROLASE-RELATED"/>
    <property type="match status" value="1"/>
</dbReference>
<accession>A0A918TH81</accession>
<dbReference type="GO" id="GO:0005975">
    <property type="term" value="P:carbohydrate metabolic process"/>
    <property type="evidence" value="ECO:0007669"/>
    <property type="project" value="InterPro"/>
</dbReference>
<evidence type="ECO:0000313" key="4">
    <source>
        <dbReference type="EMBL" id="GHC46618.1"/>
    </source>
</evidence>
<dbReference type="GO" id="GO:0004553">
    <property type="term" value="F:hydrolase activity, hydrolyzing O-glycosyl compounds"/>
    <property type="evidence" value="ECO:0007669"/>
    <property type="project" value="InterPro"/>
</dbReference>
<organism evidence="4 5">
    <name type="scientific">Roseibacillus persicicus</name>
    <dbReference type="NCBI Taxonomy" id="454148"/>
    <lineage>
        <taxon>Bacteria</taxon>
        <taxon>Pseudomonadati</taxon>
        <taxon>Verrucomicrobiota</taxon>
        <taxon>Verrucomicrobiia</taxon>
        <taxon>Verrucomicrobiales</taxon>
        <taxon>Verrucomicrobiaceae</taxon>
        <taxon>Roseibacillus</taxon>
    </lineage>
</organism>
<feature type="domain" description="GH16" evidence="3">
    <location>
        <begin position="19"/>
        <end position="296"/>
    </location>
</feature>
<dbReference type="Pfam" id="PF00722">
    <property type="entry name" value="Glyco_hydro_16"/>
    <property type="match status" value="1"/>
</dbReference>
<dbReference type="PROSITE" id="PS51762">
    <property type="entry name" value="GH16_2"/>
    <property type="match status" value="1"/>
</dbReference>